<evidence type="ECO:0000313" key="1">
    <source>
        <dbReference type="EMBL" id="WVK90013.1"/>
    </source>
</evidence>
<organism evidence="1 2">
    <name type="scientific">Burkholderia phage vB_BpP_HN02</name>
    <dbReference type="NCBI Taxonomy" id="3116925"/>
    <lineage>
        <taxon>Viruses</taxon>
        <taxon>Duplodnaviria</taxon>
        <taxon>Heunggongvirae</taxon>
        <taxon>Uroviricota</taxon>
        <taxon>Caudoviricetes</taxon>
        <taxon>Schitoviridae</taxon>
    </lineage>
</organism>
<sequence>MLDLTAPWYKDDSSNSGIWVPESLGHLLDVTNTLYTSYHFYCTDRGTYEVLKALLLVQGLAHKVEYGKPDLIPRKCVDTYGVLHMAACQWQPEDGSLHNNPRFDVEFAKVSHDYMDI</sequence>
<proteinExistence type="predicted"/>
<accession>A0AAX4JJ59</accession>
<dbReference type="Proteomes" id="UP001432380">
    <property type="component" value="Segment"/>
</dbReference>
<reference evidence="1" key="1">
    <citation type="submission" date="2024-01" db="EMBL/GenBank/DDBJ databases">
        <authorList>
            <person name="Zhu Q."/>
        </authorList>
    </citation>
    <scope>NUCLEOTIDE SEQUENCE</scope>
</reference>
<protein>
    <submittedName>
        <fullName evidence="1">Uncharacterized protein</fullName>
    </submittedName>
</protein>
<name>A0AAX4JJ59_9CAUD</name>
<dbReference type="EMBL" id="PP079243">
    <property type="protein sequence ID" value="WVK90013.1"/>
    <property type="molecule type" value="Genomic_DNA"/>
</dbReference>
<evidence type="ECO:0000313" key="2">
    <source>
        <dbReference type="Proteomes" id="UP001432380"/>
    </source>
</evidence>